<feature type="non-terminal residue" evidence="1">
    <location>
        <position position="33"/>
    </location>
</feature>
<organism evidence="1">
    <name type="scientific">marine metagenome</name>
    <dbReference type="NCBI Taxonomy" id="408172"/>
    <lineage>
        <taxon>unclassified sequences</taxon>
        <taxon>metagenomes</taxon>
        <taxon>ecological metagenomes</taxon>
    </lineage>
</organism>
<protein>
    <submittedName>
        <fullName evidence="1">Uncharacterized protein</fullName>
    </submittedName>
</protein>
<reference evidence="1" key="1">
    <citation type="submission" date="2018-05" db="EMBL/GenBank/DDBJ databases">
        <authorList>
            <person name="Lanie J.A."/>
            <person name="Ng W.-L."/>
            <person name="Kazmierczak K.M."/>
            <person name="Andrzejewski T.M."/>
            <person name="Davidsen T.M."/>
            <person name="Wayne K.J."/>
            <person name="Tettelin H."/>
            <person name="Glass J.I."/>
            <person name="Rusch D."/>
            <person name="Podicherti R."/>
            <person name="Tsui H.-C.T."/>
            <person name="Winkler M.E."/>
        </authorList>
    </citation>
    <scope>NUCLEOTIDE SEQUENCE</scope>
</reference>
<name>A0A383ETE3_9ZZZZ</name>
<sequence>MSDDIQKTYREIRRYIKDVEHIDSTERALEVGI</sequence>
<proteinExistence type="predicted"/>
<evidence type="ECO:0000313" key="1">
    <source>
        <dbReference type="EMBL" id="SVE59495.1"/>
    </source>
</evidence>
<accession>A0A383ETE3</accession>
<gene>
    <name evidence="1" type="ORF">METZ01_LOCUS512349</name>
</gene>
<dbReference type="AlphaFoldDB" id="A0A383ETE3"/>
<dbReference type="EMBL" id="UINC01228260">
    <property type="protein sequence ID" value="SVE59495.1"/>
    <property type="molecule type" value="Genomic_DNA"/>
</dbReference>